<name>A0ABX2LSK8_9BURK</name>
<feature type="domain" description="Glycosyltransferase subfamily 4-like N-terminal" evidence="2">
    <location>
        <begin position="13"/>
        <end position="173"/>
    </location>
</feature>
<dbReference type="InterPro" id="IPR028098">
    <property type="entry name" value="Glyco_trans_4-like_N"/>
</dbReference>
<dbReference type="NCBIfam" id="TIGR04047">
    <property type="entry name" value="MSMEG_0565_glyc"/>
    <property type="match status" value="1"/>
</dbReference>
<dbReference type="Pfam" id="PF00534">
    <property type="entry name" value="Glycos_transf_1"/>
    <property type="match status" value="1"/>
</dbReference>
<dbReference type="Proteomes" id="UP000536746">
    <property type="component" value="Unassembled WGS sequence"/>
</dbReference>
<protein>
    <submittedName>
        <fullName evidence="3">MSMEG_0565 family glycosyltransferase</fullName>
    </submittedName>
</protein>
<evidence type="ECO:0000313" key="3">
    <source>
        <dbReference type="EMBL" id="NUU01384.1"/>
    </source>
</evidence>
<evidence type="ECO:0000259" key="2">
    <source>
        <dbReference type="Pfam" id="PF13439"/>
    </source>
</evidence>
<dbReference type="Pfam" id="PF13439">
    <property type="entry name" value="Glyco_transf_4"/>
    <property type="match status" value="1"/>
</dbReference>
<reference evidence="3 4" key="1">
    <citation type="journal article" date="2020" name="Front. Plant Sci.">
        <title>Isolation of Rhizosphere Bacteria That Improve Quality and Water Stress Tolerance in Greenhouse Ornamentals.</title>
        <authorList>
            <person name="Nordstedt N.P."/>
            <person name="Jones M.L."/>
        </authorList>
    </citation>
    <scope>NUCLEOTIDE SEQUENCE [LARGE SCALE GENOMIC DNA]</scope>
    <source>
        <strain evidence="3 4">C6C2</strain>
    </source>
</reference>
<gene>
    <name evidence="3" type="ORF">HNO84_07230</name>
</gene>
<comment type="caution">
    <text evidence="3">The sequence shown here is derived from an EMBL/GenBank/DDBJ whole genome shotgun (WGS) entry which is preliminary data.</text>
</comment>
<dbReference type="SUPFAM" id="SSF53756">
    <property type="entry name" value="UDP-Glycosyltransferase/glycogen phosphorylase"/>
    <property type="match status" value="1"/>
</dbReference>
<proteinExistence type="predicted"/>
<organism evidence="3 4">
    <name type="scientific">Herbaspirillum robiniae</name>
    <dbReference type="NCBI Taxonomy" id="2014887"/>
    <lineage>
        <taxon>Bacteria</taxon>
        <taxon>Pseudomonadati</taxon>
        <taxon>Pseudomonadota</taxon>
        <taxon>Betaproteobacteria</taxon>
        <taxon>Burkholderiales</taxon>
        <taxon>Oxalobacteraceae</taxon>
        <taxon>Herbaspirillum</taxon>
    </lineage>
</organism>
<dbReference type="EMBL" id="JABFMT010000005">
    <property type="protein sequence ID" value="NUU01384.1"/>
    <property type="molecule type" value="Genomic_DNA"/>
</dbReference>
<evidence type="ECO:0000313" key="4">
    <source>
        <dbReference type="Proteomes" id="UP000536746"/>
    </source>
</evidence>
<dbReference type="InterPro" id="IPR050194">
    <property type="entry name" value="Glycosyltransferase_grp1"/>
</dbReference>
<dbReference type="CDD" id="cd03801">
    <property type="entry name" value="GT4_PimA-like"/>
    <property type="match status" value="1"/>
</dbReference>
<dbReference type="Gene3D" id="3.40.50.2000">
    <property type="entry name" value="Glycogen Phosphorylase B"/>
    <property type="match status" value="2"/>
</dbReference>
<dbReference type="PANTHER" id="PTHR45947">
    <property type="entry name" value="SULFOQUINOVOSYL TRANSFERASE SQD2"/>
    <property type="match status" value="1"/>
</dbReference>
<sequence length="385" mass="41722">MKIAMLTHSVNPRGGVVHALQLSESLQALGHEVTLFAPDPRGRGLFRTPACGFHPVPGQAHSTDVADMVRLRIDDYLRCFAAPGMGDVDIWHAQDSISANAMATLVERGVIGGYVRTVHHLDQFDDARLHDWQERGYRRAARLLCVSRLWQDILLREHGLHAELVSNGVDTRRYTPVPSPRDATLRSELGLDGGPLLLAVGGIEPRKNTLGILRAFLRVHRVFPQARLVIAGGASVLDHSDYRQRFHAELAAAALSQGTVRILGQVPDADMPSLFRCADALVFPSLKEGFGLVVLEAMASGVPAVVSRIAPFTEYLDGSACAWVDPKDPASIAAGMAHACDPAVRPALVAAGAAICERFAWSRSAARHVGIYHAFRRSDAAFQAH</sequence>
<keyword evidence="4" id="KW-1185">Reference proteome</keyword>
<dbReference type="InterPro" id="IPR023986">
    <property type="entry name" value="GlycosylTfrase_MSMEG0565"/>
</dbReference>
<dbReference type="PANTHER" id="PTHR45947:SF3">
    <property type="entry name" value="SULFOQUINOVOSYL TRANSFERASE SQD2"/>
    <property type="match status" value="1"/>
</dbReference>
<feature type="domain" description="Glycosyl transferase family 1" evidence="1">
    <location>
        <begin position="187"/>
        <end position="337"/>
    </location>
</feature>
<evidence type="ECO:0000259" key="1">
    <source>
        <dbReference type="Pfam" id="PF00534"/>
    </source>
</evidence>
<dbReference type="InterPro" id="IPR001296">
    <property type="entry name" value="Glyco_trans_1"/>
</dbReference>
<accession>A0ABX2LSK8</accession>